<evidence type="ECO:0000256" key="5">
    <source>
        <dbReference type="SAM" id="Phobius"/>
    </source>
</evidence>
<keyword evidence="4 5" id="KW-0472">Membrane</keyword>
<dbReference type="InterPro" id="IPR000832">
    <property type="entry name" value="GPCR_2_secretin-like"/>
</dbReference>
<dbReference type="PANTHER" id="PTHR12011">
    <property type="entry name" value="ADHESION G-PROTEIN COUPLED RECEPTOR"/>
    <property type="match status" value="1"/>
</dbReference>
<dbReference type="GO" id="GO:0007166">
    <property type="term" value="P:cell surface receptor signaling pathway"/>
    <property type="evidence" value="ECO:0007669"/>
    <property type="project" value="InterPro"/>
</dbReference>
<evidence type="ECO:0000313" key="8">
    <source>
        <dbReference type="Proteomes" id="UP000759131"/>
    </source>
</evidence>
<dbReference type="Pfam" id="PF00002">
    <property type="entry name" value="7tm_2"/>
    <property type="match status" value="2"/>
</dbReference>
<dbReference type="InterPro" id="IPR017981">
    <property type="entry name" value="GPCR_2-like_7TM"/>
</dbReference>
<feature type="transmembrane region" description="Helical" evidence="5">
    <location>
        <begin position="440"/>
        <end position="458"/>
    </location>
</feature>
<gene>
    <name evidence="7" type="ORF">OSB1V03_LOCUS4237</name>
</gene>
<evidence type="ECO:0000259" key="6">
    <source>
        <dbReference type="PROSITE" id="PS50261"/>
    </source>
</evidence>
<keyword evidence="8" id="KW-1185">Reference proteome</keyword>
<dbReference type="OrthoDB" id="347083at2759"/>
<evidence type="ECO:0000256" key="2">
    <source>
        <dbReference type="ARBA" id="ARBA00022692"/>
    </source>
</evidence>
<accession>A0A7R9PXB4</accession>
<dbReference type="Gene3D" id="2.60.220.50">
    <property type="match status" value="1"/>
</dbReference>
<dbReference type="Gene3D" id="1.20.1070.10">
    <property type="entry name" value="Rhodopsin 7-helix transmembrane proteins"/>
    <property type="match status" value="1"/>
</dbReference>
<keyword evidence="2 5" id="KW-0812">Transmembrane</keyword>
<feature type="domain" description="G-protein coupled receptors family 2 profile 2" evidence="6">
    <location>
        <begin position="294"/>
        <end position="574"/>
    </location>
</feature>
<organism evidence="7">
    <name type="scientific">Medioppia subpectinata</name>
    <dbReference type="NCBI Taxonomy" id="1979941"/>
    <lineage>
        <taxon>Eukaryota</taxon>
        <taxon>Metazoa</taxon>
        <taxon>Ecdysozoa</taxon>
        <taxon>Arthropoda</taxon>
        <taxon>Chelicerata</taxon>
        <taxon>Arachnida</taxon>
        <taxon>Acari</taxon>
        <taxon>Acariformes</taxon>
        <taxon>Sarcoptiformes</taxon>
        <taxon>Oribatida</taxon>
        <taxon>Brachypylina</taxon>
        <taxon>Oppioidea</taxon>
        <taxon>Oppiidae</taxon>
        <taxon>Medioppia</taxon>
    </lineage>
</organism>
<comment type="subcellular location">
    <subcellularLocation>
        <location evidence="1">Membrane</location>
        <topology evidence="1">Multi-pass membrane protein</topology>
    </subcellularLocation>
</comment>
<feature type="transmembrane region" description="Helical" evidence="5">
    <location>
        <begin position="291"/>
        <end position="315"/>
    </location>
</feature>
<feature type="transmembrane region" description="Helical" evidence="5">
    <location>
        <begin position="327"/>
        <end position="347"/>
    </location>
</feature>
<name>A0A7R9PXB4_9ACAR</name>
<evidence type="ECO:0000256" key="1">
    <source>
        <dbReference type="ARBA" id="ARBA00004141"/>
    </source>
</evidence>
<evidence type="ECO:0000313" key="7">
    <source>
        <dbReference type="EMBL" id="CAD7623787.1"/>
    </source>
</evidence>
<evidence type="ECO:0000256" key="3">
    <source>
        <dbReference type="ARBA" id="ARBA00022989"/>
    </source>
</evidence>
<dbReference type="PROSITE" id="PS50261">
    <property type="entry name" value="G_PROTEIN_RECEP_F2_4"/>
    <property type="match status" value="1"/>
</dbReference>
<dbReference type="EMBL" id="OC856462">
    <property type="protein sequence ID" value="CAD7623787.1"/>
    <property type="molecule type" value="Genomic_DNA"/>
</dbReference>
<dbReference type="Proteomes" id="UP000759131">
    <property type="component" value="Unassembled WGS sequence"/>
</dbReference>
<keyword evidence="3 5" id="KW-1133">Transmembrane helix</keyword>
<evidence type="ECO:0000256" key="4">
    <source>
        <dbReference type="ARBA" id="ARBA00023136"/>
    </source>
</evidence>
<protein>
    <recommendedName>
        <fullName evidence="6">G-protein coupled receptors family 2 profile 2 domain-containing protein</fullName>
    </recommendedName>
</protein>
<dbReference type="GO" id="GO:0004930">
    <property type="term" value="F:G protein-coupled receptor activity"/>
    <property type="evidence" value="ECO:0007669"/>
    <property type="project" value="InterPro"/>
</dbReference>
<reference evidence="7" key="1">
    <citation type="submission" date="2020-11" db="EMBL/GenBank/DDBJ databases">
        <authorList>
            <person name="Tran Van P."/>
        </authorList>
    </citation>
    <scope>NUCLEOTIDE SEQUENCE</scope>
</reference>
<feature type="transmembrane region" description="Helical" evidence="5">
    <location>
        <begin position="549"/>
        <end position="572"/>
    </location>
</feature>
<dbReference type="EMBL" id="CAJPIZ010001887">
    <property type="protein sequence ID" value="CAG2104217.1"/>
    <property type="molecule type" value="Genomic_DNA"/>
</dbReference>
<dbReference type="GO" id="GO:0005886">
    <property type="term" value="C:plasma membrane"/>
    <property type="evidence" value="ECO:0007669"/>
    <property type="project" value="TreeGrafter"/>
</dbReference>
<feature type="transmembrane region" description="Helical" evidence="5">
    <location>
        <begin position="521"/>
        <end position="543"/>
    </location>
</feature>
<feature type="transmembrane region" description="Helical" evidence="5">
    <location>
        <begin position="478"/>
        <end position="500"/>
    </location>
</feature>
<feature type="transmembrane region" description="Helical" evidence="5">
    <location>
        <begin position="367"/>
        <end position="388"/>
    </location>
</feature>
<proteinExistence type="predicted"/>
<dbReference type="PANTHER" id="PTHR12011:SF347">
    <property type="entry name" value="FI21270P1-RELATED"/>
    <property type="match status" value="1"/>
</dbReference>
<dbReference type="AlphaFoldDB" id="A0A7R9PXB4"/>
<sequence length="663" mass="75091">MVLFVYDMQILYHVHKHLVDGLYPLAEDLSRLVTSGRFPLRSPMDRLDAIDSLNAILRAKIKIRMEDEEKNVNLIQALITQKTAEALFGFRLLSENILRALIVVCDDGTIRRIKPIVPNARNIIMTLTHRTPFGSLIPLVTPSNYTTLINNTIIPKVIIHLEDFNKLGVGISSVWIRQLGSVLDNSAYEVMSDVVLVSVVPAVSIEVDFEETPKVEVELRLKRTVRASDDISCGRIRSARDLWQRKGCETIARNVSSIHCLCNEVGIIAALFHKSSSTDSTVNTSGHNHLLLVHTIVLYISFTISLLLLMISLFCQIIQRSRESCEASFILISLVSSLMAIQLTFLLGAPFAFKWTLSQHICSMVPLVFHFLHLVSAFWMLSHTVFLYQRLWRPLSRSSSSSLPFSESHQSFTPSSKCWSDWSSRTTTILFSHQWGCKQFFFFATALPALSVLVSYYLNPEGYETKRYCWMSIEGGMQYSFIVPVSVLILTNTVIMLLVLKRFFETKPLTHKTEIDKTQPALRAGVTLLPFFAVNWFLSVLALEDTVTTSFQCIFALSNTTLSYLVFLFHCYQRYDLHEYIKVRLFGAKKHQNSSLRLKKNSYPGRGLRVDIPRLCIGDDRDLTSVPIASNSGSSIDCQPLLMPYSGSSPTPNPNNYKPKELH</sequence>
<dbReference type="InterPro" id="IPR046338">
    <property type="entry name" value="GAIN_dom_sf"/>
</dbReference>